<reference evidence="2 3" key="1">
    <citation type="submission" date="2019-05" db="EMBL/GenBank/DDBJ databases">
        <title>Psychrobacillus vulpis sp. nov., a new species isolated from feces of a red fox that inhabits in The Tablas de Daimiel Natural Park, Albacete, Spain.</title>
        <authorList>
            <person name="Rodriguez M."/>
            <person name="Reina J.C."/>
            <person name="Bejar V."/>
            <person name="Llamas I."/>
        </authorList>
    </citation>
    <scope>NUCLEOTIDE SEQUENCE [LARGE SCALE GENOMIC DNA]</scope>
    <source>
        <strain evidence="2 3">NHI-2</strain>
    </source>
</reference>
<name>A0A544SQR3_9BACI</name>
<evidence type="ECO:0000313" key="3">
    <source>
        <dbReference type="Proteomes" id="UP000318937"/>
    </source>
</evidence>
<dbReference type="Proteomes" id="UP000318937">
    <property type="component" value="Unassembled WGS sequence"/>
</dbReference>
<comment type="caution">
    <text evidence="2">The sequence shown here is derived from an EMBL/GenBank/DDBJ whole genome shotgun (WGS) entry which is preliminary data.</text>
</comment>
<dbReference type="EMBL" id="VDGG01000052">
    <property type="protein sequence ID" value="TQR07514.1"/>
    <property type="molecule type" value="Genomic_DNA"/>
</dbReference>
<feature type="region of interest" description="Disordered" evidence="1">
    <location>
        <begin position="25"/>
        <end position="53"/>
    </location>
</feature>
<sequence>MLVTKALPHDVAFLAFVPLCEQNETSQADARRRGGEGSSLPPRKASALQRKSQRTLIQRTTANYPYITYKIKNAIAYFAKKSYSHVEIL</sequence>
<evidence type="ECO:0000256" key="1">
    <source>
        <dbReference type="SAM" id="MobiDB-lite"/>
    </source>
</evidence>
<accession>A0A544SQR3</accession>
<protein>
    <submittedName>
        <fullName evidence="2">Uncharacterized protein</fullName>
    </submittedName>
</protein>
<proteinExistence type="predicted"/>
<organism evidence="2 3">
    <name type="scientific">Psychrobacillus soli</name>
    <dbReference type="NCBI Taxonomy" id="1543965"/>
    <lineage>
        <taxon>Bacteria</taxon>
        <taxon>Bacillati</taxon>
        <taxon>Bacillota</taxon>
        <taxon>Bacilli</taxon>
        <taxon>Bacillales</taxon>
        <taxon>Bacillaceae</taxon>
        <taxon>Psychrobacillus</taxon>
    </lineage>
</organism>
<evidence type="ECO:0000313" key="2">
    <source>
        <dbReference type="EMBL" id="TQR07514.1"/>
    </source>
</evidence>
<dbReference type="AlphaFoldDB" id="A0A544SQR3"/>
<gene>
    <name evidence="2" type="ORF">FG383_17740</name>
</gene>
<keyword evidence="3" id="KW-1185">Reference proteome</keyword>